<comment type="caution">
    <text evidence="2">The sequence shown here is derived from an EMBL/GenBank/DDBJ whole genome shotgun (WGS) entry which is preliminary data.</text>
</comment>
<evidence type="ECO:0000256" key="1">
    <source>
        <dbReference type="SAM" id="SignalP"/>
    </source>
</evidence>
<evidence type="ECO:0000313" key="3">
    <source>
        <dbReference type="Proteomes" id="UP000249645"/>
    </source>
</evidence>
<dbReference type="AlphaFoldDB" id="A0A2W5EAS3"/>
<dbReference type="EMBL" id="QFOI01000545">
    <property type="protein sequence ID" value="PZP41111.1"/>
    <property type="molecule type" value="Genomic_DNA"/>
</dbReference>
<reference evidence="2 3" key="1">
    <citation type="submission" date="2017-11" db="EMBL/GenBank/DDBJ databases">
        <title>Infants hospitalized years apart are colonized by the same room-sourced microbial strains.</title>
        <authorList>
            <person name="Brooks B."/>
            <person name="Olm M.R."/>
            <person name="Firek B.A."/>
            <person name="Baker R."/>
            <person name="Thomas B.C."/>
            <person name="Morowitz M.J."/>
            <person name="Banfield J.F."/>
        </authorList>
    </citation>
    <scope>NUCLEOTIDE SEQUENCE [LARGE SCALE GENOMIC DNA]</scope>
    <source>
        <strain evidence="2">S2_009_000_R2_76</strain>
    </source>
</reference>
<protein>
    <recommendedName>
        <fullName evidence="4">Porin</fullName>
    </recommendedName>
</protein>
<proteinExistence type="predicted"/>
<feature type="signal peptide" evidence="1">
    <location>
        <begin position="1"/>
        <end position="20"/>
    </location>
</feature>
<dbReference type="InterPro" id="IPR011486">
    <property type="entry name" value="BBP2"/>
</dbReference>
<evidence type="ECO:0000313" key="2">
    <source>
        <dbReference type="EMBL" id="PZP41111.1"/>
    </source>
</evidence>
<evidence type="ECO:0008006" key="4">
    <source>
        <dbReference type="Google" id="ProtNLM"/>
    </source>
</evidence>
<feature type="chain" id="PRO_5015924859" description="Porin" evidence="1">
    <location>
        <begin position="21"/>
        <end position="448"/>
    </location>
</feature>
<name>A0A2W5EAS3_9SPHI</name>
<gene>
    <name evidence="2" type="ORF">DI598_18620</name>
</gene>
<dbReference type="Pfam" id="PF07642">
    <property type="entry name" value="BBP2"/>
    <property type="match status" value="1"/>
</dbReference>
<keyword evidence="1" id="KW-0732">Signal</keyword>
<organism evidence="2 3">
    <name type="scientific">Pseudopedobacter saltans</name>
    <dbReference type="NCBI Taxonomy" id="151895"/>
    <lineage>
        <taxon>Bacteria</taxon>
        <taxon>Pseudomonadati</taxon>
        <taxon>Bacteroidota</taxon>
        <taxon>Sphingobacteriia</taxon>
        <taxon>Sphingobacteriales</taxon>
        <taxon>Sphingobacteriaceae</taxon>
        <taxon>Pseudopedobacter</taxon>
    </lineage>
</organism>
<accession>A0A2W5EAS3</accession>
<dbReference type="Proteomes" id="UP000249645">
    <property type="component" value="Unassembled WGS sequence"/>
</dbReference>
<sequence>MKKSHLLFILFICLSLNSIAQTDSLNIKKIDSLPPAKVPFDGYDLSWVNGQNRQTDYPLIVKDKDGVPIFQGVAFVDAYYNYDFHRPIDNTHVASSSIGRSNEFIINMASIGIESNYKNVIGRLWLQYGDMGSIVEDQDSTVNHGRNTSLVNLRYIREAAAGYHFNKWYGVNVEMGIFTSYIGLESYVLNENWCYQRSMECEATPFYFQGARVQIYPSKKFKTELWIINGWQTYNSWNSGLSLGSSNYYRPNENLQLVANFYLNGQDSRNNPKVRRFHHDNSIVYRYYQNKASKGLSQAAFSINNHYGFQTGGGVKARENYMLGSAIASRLWFYHNKLGFTLRADALTNPGAYLAFSPSSVMANSFVDDIAAGKNLRLFQGTVTFDVMPNDFYTLRLEYGYRCSNIPYFAGRGGTTSPDGWVNTNTTGWQPDLRKQENRLTLAMSFRL</sequence>